<keyword evidence="2" id="KW-1185">Reference proteome</keyword>
<gene>
    <name evidence="1" type="ORF">IFO69_19740</name>
</gene>
<comment type="caution">
    <text evidence="1">The sequence shown here is derived from an EMBL/GenBank/DDBJ whole genome shotgun (WGS) entry which is preliminary data.</text>
</comment>
<evidence type="ECO:0000313" key="1">
    <source>
        <dbReference type="EMBL" id="MBD8490995.1"/>
    </source>
</evidence>
<dbReference type="RefSeq" id="WP_192011875.1">
    <property type="nucleotide sequence ID" value="NZ_JACYTQ010000010.1"/>
</dbReference>
<evidence type="ECO:0000313" key="2">
    <source>
        <dbReference type="Proteomes" id="UP000647133"/>
    </source>
</evidence>
<accession>A0ABR9AQC6</accession>
<dbReference type="Proteomes" id="UP000647133">
    <property type="component" value="Unassembled WGS sequence"/>
</dbReference>
<reference evidence="1 2" key="1">
    <citation type="submission" date="2020-09" db="EMBL/GenBank/DDBJ databases">
        <title>Echinicola sp. CAU 1574 isolated from sand of Sido Beach.</title>
        <authorList>
            <person name="Kim W."/>
        </authorList>
    </citation>
    <scope>NUCLEOTIDE SEQUENCE [LARGE SCALE GENOMIC DNA]</scope>
    <source>
        <strain evidence="1 2">CAU 1574</strain>
    </source>
</reference>
<organism evidence="1 2">
    <name type="scientific">Echinicola arenosa</name>
    <dbReference type="NCBI Taxonomy" id="2774144"/>
    <lineage>
        <taxon>Bacteria</taxon>
        <taxon>Pseudomonadati</taxon>
        <taxon>Bacteroidota</taxon>
        <taxon>Cytophagia</taxon>
        <taxon>Cytophagales</taxon>
        <taxon>Cyclobacteriaceae</taxon>
        <taxon>Echinicola</taxon>
    </lineage>
</organism>
<sequence>MTELISAYKFQEDKEAIKRLQEVSSDPKSDYGLKTENGLLIGTKEWFRATEDGRLSKETIRGTISKVYMSGHNDWPEFEMENESGKSTWTREGNDKLYQVDKLVEIDYVIQKYKRPWDMLGPTTKKVIEIRIEK</sequence>
<name>A0ABR9AQC6_9BACT</name>
<protein>
    <submittedName>
        <fullName evidence="1">Uncharacterized protein</fullName>
    </submittedName>
</protein>
<proteinExistence type="predicted"/>
<dbReference type="EMBL" id="JACYTQ010000010">
    <property type="protein sequence ID" value="MBD8490995.1"/>
    <property type="molecule type" value="Genomic_DNA"/>
</dbReference>